<dbReference type="GO" id="GO:0004057">
    <property type="term" value="F:arginyl-tRNA--protein transferase activity"/>
    <property type="evidence" value="ECO:0007669"/>
    <property type="project" value="UniProtKB-EC"/>
</dbReference>
<comment type="similarity">
    <text evidence="1 5">Belongs to the R-transferase family.</text>
</comment>
<dbReference type="Pfam" id="PF04376">
    <property type="entry name" value="ATE_N"/>
    <property type="match status" value="1"/>
</dbReference>
<evidence type="ECO:0000313" key="9">
    <source>
        <dbReference type="EMBL" id="KAF6212913.1"/>
    </source>
</evidence>
<keyword evidence="2 5" id="KW-0808">Transferase</keyword>
<protein>
    <recommendedName>
        <fullName evidence="5">Arginyl-tRNA--protein transferase 1</fullName>
        <shortName evidence="5">Arginyltransferase 1</shortName>
        <shortName evidence="5">R-transferase 1</shortName>
        <ecNumber evidence="5">2.3.2.8</ecNumber>
    </recommendedName>
    <alternativeName>
        <fullName evidence="5">Arginine-tRNA--protein transferase 1</fullName>
    </alternativeName>
</protein>
<feature type="region of interest" description="Disordered" evidence="6">
    <location>
        <begin position="169"/>
        <end position="189"/>
    </location>
</feature>
<dbReference type="EC" id="2.3.2.8" evidence="5"/>
<keyword evidence="4 5" id="KW-0012">Acyltransferase</keyword>
<evidence type="ECO:0000256" key="2">
    <source>
        <dbReference type="ARBA" id="ARBA00022679"/>
    </source>
</evidence>
<gene>
    <name evidence="9" type="ORF">GE061_010623</name>
</gene>
<dbReference type="InterPro" id="IPR030700">
    <property type="entry name" value="N-end_Aminoacyl_Trfase"/>
</dbReference>
<keyword evidence="10" id="KW-1185">Reference proteome</keyword>
<name>A0A6A4K5U0_APOLU</name>
<dbReference type="InterPro" id="IPR017137">
    <property type="entry name" value="Arg-tRNA-P_Trfase_1_euk"/>
</dbReference>
<dbReference type="InterPro" id="IPR007472">
    <property type="entry name" value="N-end_Aminoacyl_Trfase_C"/>
</dbReference>
<evidence type="ECO:0000256" key="1">
    <source>
        <dbReference type="ARBA" id="ARBA00009991"/>
    </source>
</evidence>
<dbReference type="OrthoDB" id="74183at2759"/>
<evidence type="ECO:0000256" key="4">
    <source>
        <dbReference type="ARBA" id="ARBA00023315"/>
    </source>
</evidence>
<evidence type="ECO:0000259" key="8">
    <source>
        <dbReference type="Pfam" id="PF04377"/>
    </source>
</evidence>
<feature type="domain" description="N-end rule aminoacyl transferase C-terminal" evidence="8">
    <location>
        <begin position="256"/>
        <end position="395"/>
    </location>
</feature>
<sequence>MNRSIVQYLSKDASSCGYCKSSTGNVSHGMWAHTLTVEDYQNLIDRGWRRCGLYCYKPLMKEICCPAYTIRCDALNLKLTKSQKKVLRHFNTFLRKPQKNDEETSSHVPRSECCDVEFKLPKPTDQNIRPLSSSEKETSSSYVEGDTVAELREPKVTSDVEPKPKMAVEKISPPTDAKPGVGEDTSKPKCKKAKLLRVERKKAKLLMKGISEFPLKKTISASEKTLEEYLNEYEGGQRNLEIVLVPACSDESILQESYLLYKKYQTTIHNDEEDECTFSGFSNFLVSSPLQARKDSSSPPCGYGSFHQLYKLDGKLIAVGVIDILPKCVSSVYFFYDPAYSHLSLGTYGSLRELELTRKYSKQCPLLNQYYLGFYIHSCAKMRYKGNIQPSYLLCPEAYSWHPFETCLSKMEASKYSRLNDDTSVKSEEDTINPDEILVLTQQGIMPYPLFRTMRSLSTEDQELVTEYALLVGRTNSKKMFLRFR</sequence>
<evidence type="ECO:0000313" key="10">
    <source>
        <dbReference type="Proteomes" id="UP000466442"/>
    </source>
</evidence>
<evidence type="ECO:0000259" key="7">
    <source>
        <dbReference type="Pfam" id="PF04376"/>
    </source>
</evidence>
<feature type="domain" description="N-end aminoacyl transferase N-terminal" evidence="7">
    <location>
        <begin position="14"/>
        <end position="85"/>
    </location>
</feature>
<evidence type="ECO:0000256" key="3">
    <source>
        <dbReference type="ARBA" id="ARBA00022786"/>
    </source>
</evidence>
<comment type="catalytic activity">
    <reaction evidence="5">
        <text>an N-terminal L-alpha-aminoacyl-[protein] + L-arginyl-tRNA(Arg) = an N-terminal L-arginyl-L-aminoacyl-[protein] + tRNA(Arg) + H(+)</text>
        <dbReference type="Rhea" id="RHEA:10208"/>
        <dbReference type="Rhea" id="RHEA-COMP:9658"/>
        <dbReference type="Rhea" id="RHEA-COMP:9673"/>
        <dbReference type="Rhea" id="RHEA-COMP:10636"/>
        <dbReference type="Rhea" id="RHEA-COMP:10638"/>
        <dbReference type="ChEBI" id="CHEBI:15378"/>
        <dbReference type="ChEBI" id="CHEBI:78442"/>
        <dbReference type="ChEBI" id="CHEBI:78513"/>
        <dbReference type="ChEBI" id="CHEBI:78597"/>
        <dbReference type="ChEBI" id="CHEBI:83562"/>
        <dbReference type="EC" id="2.3.2.8"/>
    </reaction>
</comment>
<proteinExistence type="inferred from homology"/>
<accession>A0A6A4K5U0</accession>
<dbReference type="Pfam" id="PF04377">
    <property type="entry name" value="ATE_C"/>
    <property type="match status" value="1"/>
</dbReference>
<dbReference type="PIRSF" id="PIRSF037207">
    <property type="entry name" value="ATE1_euk"/>
    <property type="match status" value="1"/>
</dbReference>
<dbReference type="Proteomes" id="UP000466442">
    <property type="component" value="Unassembled WGS sequence"/>
</dbReference>
<reference evidence="9" key="1">
    <citation type="journal article" date="2021" name="Mol. Ecol. Resour.">
        <title>Apolygus lucorum genome provides insights into omnivorousness and mesophyll feeding.</title>
        <authorList>
            <person name="Liu Y."/>
            <person name="Liu H."/>
            <person name="Wang H."/>
            <person name="Huang T."/>
            <person name="Liu B."/>
            <person name="Yang B."/>
            <person name="Yin L."/>
            <person name="Li B."/>
            <person name="Zhang Y."/>
            <person name="Zhang S."/>
            <person name="Jiang F."/>
            <person name="Zhang X."/>
            <person name="Ren Y."/>
            <person name="Wang B."/>
            <person name="Wang S."/>
            <person name="Lu Y."/>
            <person name="Wu K."/>
            <person name="Fan W."/>
            <person name="Wang G."/>
        </authorList>
    </citation>
    <scope>NUCLEOTIDE SEQUENCE</scope>
    <source>
        <strain evidence="9">12Hb</strain>
    </source>
</reference>
<feature type="region of interest" description="Disordered" evidence="6">
    <location>
        <begin position="124"/>
        <end position="147"/>
    </location>
</feature>
<organism evidence="9 10">
    <name type="scientific">Apolygus lucorum</name>
    <name type="common">Small green plant bug</name>
    <name type="synonym">Lygocoris lucorum</name>
    <dbReference type="NCBI Taxonomy" id="248454"/>
    <lineage>
        <taxon>Eukaryota</taxon>
        <taxon>Metazoa</taxon>
        <taxon>Ecdysozoa</taxon>
        <taxon>Arthropoda</taxon>
        <taxon>Hexapoda</taxon>
        <taxon>Insecta</taxon>
        <taxon>Pterygota</taxon>
        <taxon>Neoptera</taxon>
        <taxon>Paraneoptera</taxon>
        <taxon>Hemiptera</taxon>
        <taxon>Heteroptera</taxon>
        <taxon>Panheteroptera</taxon>
        <taxon>Cimicomorpha</taxon>
        <taxon>Miridae</taxon>
        <taxon>Mirini</taxon>
        <taxon>Apolygus</taxon>
    </lineage>
</organism>
<dbReference type="SUPFAM" id="SSF55729">
    <property type="entry name" value="Acyl-CoA N-acyltransferases (Nat)"/>
    <property type="match status" value="1"/>
</dbReference>
<evidence type="ECO:0000256" key="5">
    <source>
        <dbReference type="PIRNR" id="PIRNR037207"/>
    </source>
</evidence>
<dbReference type="GO" id="GO:0005737">
    <property type="term" value="C:cytoplasm"/>
    <property type="evidence" value="ECO:0007669"/>
    <property type="project" value="TreeGrafter"/>
</dbReference>
<dbReference type="InterPro" id="IPR016181">
    <property type="entry name" value="Acyl_CoA_acyltransferase"/>
</dbReference>
<keyword evidence="3 5" id="KW-0833">Ubl conjugation pathway</keyword>
<dbReference type="AlphaFoldDB" id="A0A6A4K5U0"/>
<comment type="function">
    <text evidence="5">Involved in the post-translational conjugation of arginine to the N-terminal aspartate or glutamate of a protein. This arginylation is required for degradation of the protein via the ubiquitin pathway.</text>
</comment>
<dbReference type="EMBL" id="WIXP02000003">
    <property type="protein sequence ID" value="KAF6212913.1"/>
    <property type="molecule type" value="Genomic_DNA"/>
</dbReference>
<evidence type="ECO:0000256" key="6">
    <source>
        <dbReference type="SAM" id="MobiDB-lite"/>
    </source>
</evidence>
<dbReference type="InterPro" id="IPR007471">
    <property type="entry name" value="N-end_Aminoacyl_Trfase_N"/>
</dbReference>
<dbReference type="PANTHER" id="PTHR21367:SF1">
    <property type="entry name" value="ARGINYL-TRNA--PROTEIN TRANSFERASE 1"/>
    <property type="match status" value="1"/>
</dbReference>
<comment type="caution">
    <text evidence="9">The sequence shown here is derived from an EMBL/GenBank/DDBJ whole genome shotgun (WGS) entry which is preliminary data.</text>
</comment>
<dbReference type="PANTHER" id="PTHR21367">
    <property type="entry name" value="ARGININE-TRNA-PROTEIN TRANSFERASE 1"/>
    <property type="match status" value="1"/>
</dbReference>